<dbReference type="Pfam" id="PF12672">
    <property type="entry name" value="DUF3793"/>
    <property type="match status" value="1"/>
</dbReference>
<dbReference type="EMBL" id="CP003108">
    <property type="protein sequence ID" value="AET67127.1"/>
    <property type="molecule type" value="Genomic_DNA"/>
</dbReference>
<dbReference type="OrthoDB" id="5393676at2"/>
<evidence type="ECO:0000313" key="1">
    <source>
        <dbReference type="EMBL" id="AET67127.1"/>
    </source>
</evidence>
<dbReference type="STRING" id="768706.Desor_1470"/>
<sequence length="202" mass="23699">MPEQLYLNDIEHLEELVAWAMNAASQDKKLFLIESLAPLVLGKKPSVLLNVFFENPEEWETFKKLLFQHNALQIRVIRKLNGRLQVMFYHRHLLDSVLRQDPILAFLKALSYPETYSLDNYLCFLQQKIISLEFPDEIGVFLGYPLKDVLGFMGLLPLPYIRTQGWRIYGDEKLSNEIYESCRQARNTMKIIAQKIVLWPPK</sequence>
<reference evidence="1 2" key="2">
    <citation type="journal article" date="2012" name="J. Bacteriol.">
        <title>Complete genome sequences of Desulfosporosinus orientis DSM765T, Desulfosporosinus youngiae DSM17734T, Desulfosporosinus meridiei DSM13257T, and Desulfosporosinus acidiphilus DSM22704T.</title>
        <authorList>
            <person name="Pester M."/>
            <person name="Brambilla E."/>
            <person name="Alazard D."/>
            <person name="Rattei T."/>
            <person name="Weinmaier T."/>
            <person name="Han J."/>
            <person name="Lucas S."/>
            <person name="Lapidus A."/>
            <person name="Cheng J.F."/>
            <person name="Goodwin L."/>
            <person name="Pitluck S."/>
            <person name="Peters L."/>
            <person name="Ovchinnikova G."/>
            <person name="Teshima H."/>
            <person name="Detter J.C."/>
            <person name="Han C.S."/>
            <person name="Tapia R."/>
            <person name="Land M.L."/>
            <person name="Hauser L."/>
            <person name="Kyrpides N.C."/>
            <person name="Ivanova N.N."/>
            <person name="Pagani I."/>
            <person name="Huntmann M."/>
            <person name="Wei C.L."/>
            <person name="Davenport K.W."/>
            <person name="Daligault H."/>
            <person name="Chain P.S."/>
            <person name="Chen A."/>
            <person name="Mavromatis K."/>
            <person name="Markowitz V."/>
            <person name="Szeto E."/>
            <person name="Mikhailova N."/>
            <person name="Pati A."/>
            <person name="Wagner M."/>
            <person name="Woyke T."/>
            <person name="Ollivier B."/>
            <person name="Klenk H.P."/>
            <person name="Spring S."/>
            <person name="Loy A."/>
        </authorList>
    </citation>
    <scope>NUCLEOTIDE SEQUENCE [LARGE SCALE GENOMIC DNA]</scope>
    <source>
        <strain evidence="2">ATCC 19365 / DSM 765 / NCIMB 8382 / VKM B-1628</strain>
    </source>
</reference>
<dbReference type="InterPro" id="IPR024523">
    <property type="entry name" value="DUF3793"/>
</dbReference>
<protein>
    <recommendedName>
        <fullName evidence="3">DUF3793 domain-containing protein</fullName>
    </recommendedName>
</protein>
<evidence type="ECO:0008006" key="3">
    <source>
        <dbReference type="Google" id="ProtNLM"/>
    </source>
</evidence>
<gene>
    <name evidence="1" type="ordered locus">Desor_1470</name>
</gene>
<name>G7WAR6_DESOD</name>
<accession>G7WAR6</accession>
<dbReference type="Proteomes" id="UP000006346">
    <property type="component" value="Chromosome"/>
</dbReference>
<organism evidence="1 2">
    <name type="scientific">Desulfosporosinus orientis (strain ATCC 19365 / DSM 765 / NCIMB 8382 / VKM B-1628 / Singapore I)</name>
    <name type="common">Desulfotomaculum orientis</name>
    <dbReference type="NCBI Taxonomy" id="768706"/>
    <lineage>
        <taxon>Bacteria</taxon>
        <taxon>Bacillati</taxon>
        <taxon>Bacillota</taxon>
        <taxon>Clostridia</taxon>
        <taxon>Eubacteriales</taxon>
        <taxon>Desulfitobacteriaceae</taxon>
        <taxon>Desulfosporosinus</taxon>
    </lineage>
</organism>
<dbReference type="HOGENOM" id="CLU_080981_1_0_9"/>
<dbReference type="eggNOG" id="ENOG50331N7">
    <property type="taxonomic scope" value="Bacteria"/>
</dbReference>
<dbReference type="PATRIC" id="fig|768706.3.peg.1458"/>
<dbReference type="RefSeq" id="WP_014183946.1">
    <property type="nucleotide sequence ID" value="NC_016584.1"/>
</dbReference>
<evidence type="ECO:0000313" key="2">
    <source>
        <dbReference type="Proteomes" id="UP000006346"/>
    </source>
</evidence>
<proteinExistence type="predicted"/>
<reference evidence="2" key="1">
    <citation type="submission" date="2011-11" db="EMBL/GenBank/DDBJ databases">
        <title>Complete sequence of Desulfosporosinus orientis DSM 765.</title>
        <authorList>
            <person name="Lucas S."/>
            <person name="Han J."/>
            <person name="Lapidus A."/>
            <person name="Cheng J.-F."/>
            <person name="Goodwin L."/>
            <person name="Pitluck S."/>
            <person name="Peters L."/>
            <person name="Ovchinnikova G."/>
            <person name="Teshima H."/>
            <person name="Detter J.C."/>
            <person name="Han C."/>
            <person name="Tapia R."/>
            <person name="Land M."/>
            <person name="Hauser L."/>
            <person name="Kyrpides N."/>
            <person name="Ivanova N."/>
            <person name="Pagani I."/>
            <person name="Pester M."/>
            <person name="Spring S."/>
            <person name="Ollivier B."/>
            <person name="Rattei T."/>
            <person name="Klenk H.-P."/>
            <person name="Wagner M."/>
            <person name="Loy A."/>
            <person name="Woyke T."/>
        </authorList>
    </citation>
    <scope>NUCLEOTIDE SEQUENCE [LARGE SCALE GENOMIC DNA]</scope>
    <source>
        <strain evidence="2">ATCC 19365 / DSM 765 / NCIMB 8382 / VKM B-1628</strain>
    </source>
</reference>
<keyword evidence="2" id="KW-1185">Reference proteome</keyword>
<dbReference type="KEGG" id="dor:Desor_1470"/>
<dbReference type="AlphaFoldDB" id="G7WAR6"/>